<dbReference type="RefSeq" id="WP_156214556.1">
    <property type="nucleotide sequence ID" value="NZ_WOFH01000001.1"/>
</dbReference>
<name>A0A7K1KU40_9ACTN</name>
<protein>
    <submittedName>
        <fullName evidence="2">GNAT family N-acetyltransferase</fullName>
    </submittedName>
</protein>
<keyword evidence="2" id="KW-0808">Transferase</keyword>
<dbReference type="InterPro" id="IPR000182">
    <property type="entry name" value="GNAT_dom"/>
</dbReference>
<keyword evidence="3" id="KW-1185">Reference proteome</keyword>
<dbReference type="Proteomes" id="UP000432015">
    <property type="component" value="Unassembled WGS sequence"/>
</dbReference>
<dbReference type="CDD" id="cd04301">
    <property type="entry name" value="NAT_SF"/>
    <property type="match status" value="1"/>
</dbReference>
<dbReference type="SUPFAM" id="SSF55729">
    <property type="entry name" value="Acyl-CoA N-acyltransferases (Nat)"/>
    <property type="match status" value="1"/>
</dbReference>
<dbReference type="PANTHER" id="PTHR47237:SF2">
    <property type="entry name" value="BLL4206 PROTEIN"/>
    <property type="match status" value="1"/>
</dbReference>
<comment type="caution">
    <text evidence="2">The sequence shown here is derived from an EMBL/GenBank/DDBJ whole genome shotgun (WGS) entry which is preliminary data.</text>
</comment>
<accession>A0A7K1KU40</accession>
<dbReference type="InterPro" id="IPR016181">
    <property type="entry name" value="Acyl_CoA_acyltransferase"/>
</dbReference>
<dbReference type="Gene3D" id="3.40.630.30">
    <property type="match status" value="1"/>
</dbReference>
<dbReference type="Pfam" id="PF18014">
    <property type="entry name" value="Acetyltransf_18"/>
    <property type="match status" value="1"/>
</dbReference>
<feature type="domain" description="N-acetyltransferase" evidence="1">
    <location>
        <begin position="3"/>
        <end position="134"/>
    </location>
</feature>
<proteinExistence type="predicted"/>
<dbReference type="GO" id="GO:0016747">
    <property type="term" value="F:acyltransferase activity, transferring groups other than amino-acyl groups"/>
    <property type="evidence" value="ECO:0007669"/>
    <property type="project" value="InterPro"/>
</dbReference>
<dbReference type="PROSITE" id="PS51186">
    <property type="entry name" value="GNAT"/>
    <property type="match status" value="1"/>
</dbReference>
<dbReference type="AlphaFoldDB" id="A0A7K1KU40"/>
<evidence type="ECO:0000313" key="3">
    <source>
        <dbReference type="Proteomes" id="UP000432015"/>
    </source>
</evidence>
<evidence type="ECO:0000259" key="1">
    <source>
        <dbReference type="PROSITE" id="PS51186"/>
    </source>
</evidence>
<reference evidence="2 3" key="1">
    <citation type="submission" date="2019-11" db="EMBL/GenBank/DDBJ databases">
        <authorList>
            <person name="Cao P."/>
        </authorList>
    </citation>
    <scope>NUCLEOTIDE SEQUENCE [LARGE SCALE GENOMIC DNA]</scope>
    <source>
        <strain evidence="2 3">NEAU-AAG5</strain>
    </source>
</reference>
<dbReference type="EMBL" id="WOFH01000001">
    <property type="protein sequence ID" value="MUN35653.1"/>
    <property type="molecule type" value="Genomic_DNA"/>
</dbReference>
<dbReference type="PANTHER" id="PTHR47237">
    <property type="entry name" value="SLL0310 PROTEIN"/>
    <property type="match status" value="1"/>
</dbReference>
<dbReference type="Pfam" id="PF00583">
    <property type="entry name" value="Acetyltransf_1"/>
    <property type="match status" value="1"/>
</dbReference>
<dbReference type="Gene3D" id="3.40.630.90">
    <property type="match status" value="1"/>
</dbReference>
<evidence type="ECO:0000313" key="2">
    <source>
        <dbReference type="EMBL" id="MUN35653.1"/>
    </source>
</evidence>
<organism evidence="2 3">
    <name type="scientific">Actinomadura litoris</name>
    <dbReference type="NCBI Taxonomy" id="2678616"/>
    <lineage>
        <taxon>Bacteria</taxon>
        <taxon>Bacillati</taxon>
        <taxon>Actinomycetota</taxon>
        <taxon>Actinomycetes</taxon>
        <taxon>Streptosporangiales</taxon>
        <taxon>Thermomonosporaceae</taxon>
        <taxon>Actinomadura</taxon>
    </lineage>
</organism>
<dbReference type="InterPro" id="IPR052729">
    <property type="entry name" value="Acyl/Acetyltrans_Enzymes"/>
</dbReference>
<gene>
    <name evidence="2" type="ORF">GNZ18_03440</name>
</gene>
<sequence length="277" mass="30127">MDGAVRRLDLDDLPACQRLAVSRDWGAEDRKWRLLFEVGNVYGLDDPDGDGLLGTVVSTPYGPDVAAISMVLTAPRHERRGIAGNLMRYAMEHAGTASLCLTATEYGRPVYERLGFRSVGHCVTYTGVMPDLLGPANKCSAPAEPDDISDVVALDNEVFGAKRAALMRQMPSFCEDFRVIRNAGGALVGFGGRWRNGPQTMMGPVIAQDEKTATTLLDDLAVNELSRLDIDTRHPEIITWAEKRGLRAAFTTTVMEYGAPISNDLGRLYLPVAQALG</sequence>
<dbReference type="InterPro" id="IPR041496">
    <property type="entry name" value="YitH/HolE_GNAT"/>
</dbReference>